<protein>
    <submittedName>
        <fullName evidence="1">Uncharacterized protein</fullName>
    </submittedName>
</protein>
<organism evidence="1">
    <name type="scientific">Aeromonas phage vB_AehM_DM2</name>
    <dbReference type="NCBI Taxonomy" id="2973716"/>
    <lineage>
        <taxon>Viruses</taxon>
        <taxon>Duplodnaviria</taxon>
        <taxon>Heunggongvirae</taxon>
        <taxon>Uroviricota</taxon>
        <taxon>Caudoviricetes</taxon>
        <taxon>Pantevenvirales</taxon>
        <taxon>Straboviridae</taxon>
        <taxon>Biquartavirus</taxon>
    </lineage>
</organism>
<dbReference type="EMBL" id="OP380605">
    <property type="protein sequence ID" value="UYD60495.1"/>
    <property type="molecule type" value="Genomic_DNA"/>
</dbReference>
<sequence>MSQRHGRFWSIGFNAVGYTGSLTAPNWGTQIRRFAGLNPVGNGLDPALSEFYFGQGAQPAGRWMSQYFNRGRTPSRCFMWSGSRYPYNSWSGFDWGGELTQIANATIKIGWIGTGRASERDGENSASRGYINLMWKWDNNQWQETRIFTTPAQYVSDWYGNRVMNLNRPGGGRGTLTFKIVGNVGDFDQHDVGDRGPNASWSPVVDMSVAGSGYQGELFKSFQGHQTRQYNENN</sequence>
<evidence type="ECO:0000313" key="1">
    <source>
        <dbReference type="EMBL" id="UYD60495.1"/>
    </source>
</evidence>
<proteinExistence type="predicted"/>
<gene>
    <name evidence="1" type="ORF">NPHMPGLK_00160</name>
</gene>
<reference evidence="1" key="1">
    <citation type="submission" date="2022-09" db="EMBL/GenBank/DDBJ databases">
        <title>On Diversity and Genetic Richness: Insights on Aeromonad Phage Diversity through Physicochemical and Molecular Analysis.</title>
        <authorList>
            <person name="Papa D.M."/>
            <person name="Rousseau G."/>
            <person name="Tremblay D."/>
            <person name="Labrie S."/>
            <person name="Gutierrez T.A."/>
            <person name="Ramos J.D."/>
            <person name="Moineau S."/>
        </authorList>
    </citation>
    <scope>NUCLEOTIDE SEQUENCE</scope>
</reference>
<accession>A0AA94YNQ5</accession>
<name>A0AA94YNQ5_9CAUD</name>